<dbReference type="InterPro" id="IPR012938">
    <property type="entry name" value="Glc/Sorbosone_DH"/>
</dbReference>
<sequence length="360" mass="38005">MRRRLPAIGAAIAGLVLAAGTATASAQEDDTADPAAAPEFDFRTGDTVATGLTIPWGLTFLPDGTSGIVAERNSGDVLRVGYGAEPVVLGNLDVVGGTGPLDERGLLGLAVSPTFSTDGWIYAYLSTEEDNRVVRFTLDRFEPETVLTGIPSALNHNGGRLAFGPDDKLYVSTGDANDSANSQDLDSLGGKILRLEPDGSIPEDNPFEDSPVYTWGNRNVQGMTWGPEGEMYFSELGQNTWDELNLAEPGANYGWPEVEGTGGDPEFTDPLLTWSTAEASPSGAEVVGDTIYIAALRGQRLWTVPVAGGEVTGDPIAVLDGTIGRVRTVELGPDGWLWVTTSNGDGTDKVIRYRPIGGTE</sequence>
<keyword evidence="4" id="KW-1185">Reference proteome</keyword>
<feature type="chain" id="PRO_5039343118" evidence="1">
    <location>
        <begin position="27"/>
        <end position="360"/>
    </location>
</feature>
<keyword evidence="1" id="KW-0732">Signal</keyword>
<dbReference type="AlphaFoldDB" id="A0A4S8PIZ2"/>
<dbReference type="SUPFAM" id="SSF50952">
    <property type="entry name" value="Soluble quinoprotein glucose dehydrogenase"/>
    <property type="match status" value="1"/>
</dbReference>
<protein>
    <submittedName>
        <fullName evidence="3">PQQ-dependent sugar dehydrogenase</fullName>
    </submittedName>
</protein>
<feature type="signal peptide" evidence="1">
    <location>
        <begin position="1"/>
        <end position="26"/>
    </location>
</feature>
<dbReference type="Gene3D" id="2.120.10.30">
    <property type="entry name" value="TolB, C-terminal domain"/>
    <property type="match status" value="1"/>
</dbReference>
<name>A0A4S8PIZ2_9ACTN</name>
<comment type="caution">
    <text evidence="3">The sequence shown here is derived from an EMBL/GenBank/DDBJ whole genome shotgun (WGS) entry which is preliminary data.</text>
</comment>
<evidence type="ECO:0000313" key="3">
    <source>
        <dbReference type="EMBL" id="THV30640.1"/>
    </source>
</evidence>
<dbReference type="OrthoDB" id="9770043at2"/>
<evidence type="ECO:0000259" key="2">
    <source>
        <dbReference type="Pfam" id="PF07995"/>
    </source>
</evidence>
<proteinExistence type="predicted"/>
<dbReference type="InterPro" id="IPR011041">
    <property type="entry name" value="Quinoprot_gluc/sorb_DH_b-prop"/>
</dbReference>
<dbReference type="RefSeq" id="WP_136528504.1">
    <property type="nucleotide sequence ID" value="NZ_STGX01000003.1"/>
</dbReference>
<dbReference type="PANTHER" id="PTHR19328:SF13">
    <property type="entry name" value="HIPL1 PROTEIN"/>
    <property type="match status" value="1"/>
</dbReference>
<dbReference type="EMBL" id="STGX01000003">
    <property type="protein sequence ID" value="THV30640.1"/>
    <property type="molecule type" value="Genomic_DNA"/>
</dbReference>
<feature type="domain" description="Glucose/Sorbosone dehydrogenase" evidence="2">
    <location>
        <begin position="52"/>
        <end position="347"/>
    </location>
</feature>
<dbReference type="Pfam" id="PF07995">
    <property type="entry name" value="GSDH"/>
    <property type="match status" value="1"/>
</dbReference>
<evidence type="ECO:0000313" key="4">
    <source>
        <dbReference type="Proteomes" id="UP000305792"/>
    </source>
</evidence>
<organism evidence="3 4">
    <name type="scientific">Glycomyces paridis</name>
    <dbReference type="NCBI Taxonomy" id="2126555"/>
    <lineage>
        <taxon>Bacteria</taxon>
        <taxon>Bacillati</taxon>
        <taxon>Actinomycetota</taxon>
        <taxon>Actinomycetes</taxon>
        <taxon>Glycomycetales</taxon>
        <taxon>Glycomycetaceae</taxon>
        <taxon>Glycomyces</taxon>
    </lineage>
</organism>
<evidence type="ECO:0000256" key="1">
    <source>
        <dbReference type="SAM" id="SignalP"/>
    </source>
</evidence>
<dbReference type="PANTHER" id="PTHR19328">
    <property type="entry name" value="HEDGEHOG-INTERACTING PROTEIN"/>
    <property type="match status" value="1"/>
</dbReference>
<accession>A0A4S8PIZ2</accession>
<dbReference type="Proteomes" id="UP000305792">
    <property type="component" value="Unassembled WGS sequence"/>
</dbReference>
<reference evidence="3 4" key="1">
    <citation type="journal article" date="2018" name="Int. J. Syst. Evol. Microbiol.">
        <title>Glycomyces paridis sp. nov., isolated from the medicinal plant Paris polyphylla.</title>
        <authorList>
            <person name="Fang X.M."/>
            <person name="Bai J.L."/>
            <person name="Su J."/>
            <person name="Zhao L.L."/>
            <person name="Liu H.Y."/>
            <person name="Ma B.P."/>
            <person name="Zhang Y.Q."/>
            <person name="Yu L.Y."/>
        </authorList>
    </citation>
    <scope>NUCLEOTIDE SEQUENCE [LARGE SCALE GENOMIC DNA]</scope>
    <source>
        <strain evidence="3 4">CPCC 204357</strain>
    </source>
</reference>
<gene>
    <name evidence="3" type="ORF">E9998_04435</name>
</gene>
<dbReference type="InterPro" id="IPR011042">
    <property type="entry name" value="6-blade_b-propeller_TolB-like"/>
</dbReference>